<accession>A0A2R8AVK7</accession>
<dbReference type="PROSITE" id="PS51918">
    <property type="entry name" value="RADICAL_SAM"/>
    <property type="match status" value="1"/>
</dbReference>
<reference evidence="20" key="1">
    <citation type="submission" date="2018-03" db="EMBL/GenBank/DDBJ databases">
        <authorList>
            <person name="Rodrigo-Torres L."/>
            <person name="Arahal R. D."/>
            <person name="Lucena T."/>
        </authorList>
    </citation>
    <scope>NUCLEOTIDE SEQUENCE [LARGE SCALE GENOMIC DNA]</scope>
    <source>
        <strain evidence="20">CECT 8871</strain>
    </source>
</reference>
<dbReference type="PANTHER" id="PTHR13932">
    <property type="entry name" value="COPROPORPHYRINIGEN III OXIDASE"/>
    <property type="match status" value="1"/>
</dbReference>
<keyword evidence="11 15" id="KW-0411">Iron-sulfur</keyword>
<dbReference type="InterPro" id="IPR007197">
    <property type="entry name" value="rSAM"/>
</dbReference>
<comment type="cofactor">
    <cofactor evidence="15 17">
        <name>[4Fe-4S] cluster</name>
        <dbReference type="ChEBI" id="CHEBI:49883"/>
    </cofactor>
    <text evidence="15 17">Binds 1 [4Fe-4S] cluster. The cluster is coordinated with 3 cysteines and an exchangeable S-adenosyl-L-methionine.</text>
</comment>
<comment type="catalytic activity">
    <reaction evidence="14 15">
        <text>coproporphyrinogen III + 2 S-adenosyl-L-methionine = protoporphyrinogen IX + 2 5'-deoxyadenosine + 2 L-methionine + 2 CO2</text>
        <dbReference type="Rhea" id="RHEA:15425"/>
        <dbReference type="ChEBI" id="CHEBI:16526"/>
        <dbReference type="ChEBI" id="CHEBI:17319"/>
        <dbReference type="ChEBI" id="CHEBI:57307"/>
        <dbReference type="ChEBI" id="CHEBI:57309"/>
        <dbReference type="ChEBI" id="CHEBI:57844"/>
        <dbReference type="ChEBI" id="CHEBI:59789"/>
        <dbReference type="EC" id="1.3.98.3"/>
    </reaction>
</comment>
<feature type="binding site" evidence="16">
    <location>
        <position position="330"/>
    </location>
    <ligand>
        <name>S-adenosyl-L-methionine</name>
        <dbReference type="ChEBI" id="CHEBI:59789"/>
        <label>1</label>
    </ligand>
</feature>
<evidence type="ECO:0000256" key="12">
    <source>
        <dbReference type="ARBA" id="ARBA00023244"/>
    </source>
</evidence>
<dbReference type="GO" id="GO:0005737">
    <property type="term" value="C:cytoplasm"/>
    <property type="evidence" value="ECO:0007669"/>
    <property type="project" value="UniProtKB-SubCell"/>
</dbReference>
<evidence type="ECO:0000256" key="8">
    <source>
        <dbReference type="ARBA" id="ARBA00022723"/>
    </source>
</evidence>
<keyword evidence="10 15" id="KW-0408">Iron</keyword>
<dbReference type="GO" id="GO:0046872">
    <property type="term" value="F:metal ion binding"/>
    <property type="evidence" value="ECO:0007669"/>
    <property type="project" value="UniProtKB-KW"/>
</dbReference>
<keyword evidence="12 15" id="KW-0627">Porphyrin biosynthesis</keyword>
<dbReference type="Pfam" id="PF04055">
    <property type="entry name" value="Radical_SAM"/>
    <property type="match status" value="1"/>
</dbReference>
<dbReference type="SUPFAM" id="SSF102114">
    <property type="entry name" value="Radical SAM enzymes"/>
    <property type="match status" value="1"/>
</dbReference>
<comment type="subunit">
    <text evidence="4">Monomer.</text>
</comment>
<evidence type="ECO:0000256" key="11">
    <source>
        <dbReference type="ARBA" id="ARBA00023014"/>
    </source>
</evidence>
<comment type="subcellular location">
    <subcellularLocation>
        <location evidence="1 15">Cytoplasm</location>
    </subcellularLocation>
</comment>
<evidence type="ECO:0000256" key="1">
    <source>
        <dbReference type="ARBA" id="ARBA00004496"/>
    </source>
</evidence>
<evidence type="ECO:0000313" key="19">
    <source>
        <dbReference type="EMBL" id="SPF79944.1"/>
    </source>
</evidence>
<feature type="binding site" evidence="16">
    <location>
        <begin position="68"/>
        <end position="70"/>
    </location>
    <ligand>
        <name>S-adenosyl-L-methionine</name>
        <dbReference type="ChEBI" id="CHEBI:59789"/>
        <label>2</label>
    </ligand>
</feature>
<organism evidence="19 20">
    <name type="scientific">Pseudoprimorskyibacter insulae</name>
    <dbReference type="NCBI Taxonomy" id="1695997"/>
    <lineage>
        <taxon>Bacteria</taxon>
        <taxon>Pseudomonadati</taxon>
        <taxon>Pseudomonadota</taxon>
        <taxon>Alphaproteobacteria</taxon>
        <taxon>Rhodobacterales</taxon>
        <taxon>Paracoccaceae</taxon>
        <taxon>Pseudoprimorskyibacter</taxon>
    </lineage>
</organism>
<evidence type="ECO:0000256" key="17">
    <source>
        <dbReference type="PIRSR" id="PIRSR000167-2"/>
    </source>
</evidence>
<evidence type="ECO:0000256" key="4">
    <source>
        <dbReference type="ARBA" id="ARBA00011245"/>
    </source>
</evidence>
<sequence>MRMVTRTQLSKLGLFDAKVPRYTSYPTAPHFSKEVGPGEYSSWIQQIPEDSAISLYVHVPFCRRLCWFCACRTQGTATASPVAAYVDSLLQEIALVKAQLPRGVTLSRLHWGGGTPTLLTPDLMRRLSDALGDLAPFAPNAEFSVEIDPNEIDEERLDVLAKAGMNRASIGVQDFDPEIQQTIGRAQGFEVTRRAVDMIRERGVHSLNADILFGLPHQSKARITETVQKLLSFAPDRVALYGYAHVPWMAKRQQMIPSDALPTPTERLDLFETARRLFVWDDYAEIGIDHFAAKGDGLEIAQRTGNLRRNFQGYTDDTSEVLLGIGASSISRFPQGYTQNAPSTSAHVGAVRDGQFSVSRGHKFTAEDKMRARVIEALMCDFAVSADEISNGFDLPKDQVAAMLRRANDEFDGLFVVDDWGLKIPEKARPLTRMVARHFDAYDLSKAGHSSAI</sequence>
<dbReference type="Proteomes" id="UP000244904">
    <property type="component" value="Unassembled WGS sequence"/>
</dbReference>
<keyword evidence="8 15" id="KW-0479">Metal-binding</keyword>
<evidence type="ECO:0000256" key="13">
    <source>
        <dbReference type="ARBA" id="ARBA00024295"/>
    </source>
</evidence>
<dbReference type="InterPro" id="IPR004558">
    <property type="entry name" value="Coprogen_oxidase_HemN"/>
</dbReference>
<keyword evidence="5 15" id="KW-0004">4Fe-4S</keyword>
<evidence type="ECO:0000256" key="14">
    <source>
        <dbReference type="ARBA" id="ARBA00048321"/>
    </source>
</evidence>
<dbReference type="PIRSF" id="PIRSF000167">
    <property type="entry name" value="HemN"/>
    <property type="match status" value="1"/>
</dbReference>
<dbReference type="InterPro" id="IPR058240">
    <property type="entry name" value="rSAM_sf"/>
</dbReference>
<evidence type="ECO:0000256" key="15">
    <source>
        <dbReference type="PIRNR" id="PIRNR000167"/>
    </source>
</evidence>
<feature type="binding site" evidence="16">
    <location>
        <position position="244"/>
    </location>
    <ligand>
        <name>S-adenosyl-L-methionine</name>
        <dbReference type="ChEBI" id="CHEBI:59789"/>
        <label>2</label>
    </ligand>
</feature>
<dbReference type="GO" id="GO:0004109">
    <property type="term" value="F:coproporphyrinogen oxidase activity"/>
    <property type="evidence" value="ECO:0007669"/>
    <property type="project" value="InterPro"/>
</dbReference>
<protein>
    <recommendedName>
        <fullName evidence="15">Coproporphyrinogen-III oxidase</fullName>
        <ecNumber evidence="15">1.3.98.3</ecNumber>
    </recommendedName>
</protein>
<comment type="pathway">
    <text evidence="2 15">Porphyrin-containing compound metabolism; protoporphyrin-IX biosynthesis; protoporphyrinogen-IX from coproporphyrinogen-III (AdoMet route): step 1/1.</text>
</comment>
<feature type="binding site" evidence="16">
    <location>
        <position position="146"/>
    </location>
    <ligand>
        <name>S-adenosyl-L-methionine</name>
        <dbReference type="ChEBI" id="CHEBI:59789"/>
        <label>1</label>
    </ligand>
</feature>
<keyword evidence="7 15" id="KW-0949">S-adenosyl-L-methionine</keyword>
<dbReference type="GO" id="GO:0051539">
    <property type="term" value="F:4 iron, 4 sulfur cluster binding"/>
    <property type="evidence" value="ECO:0007669"/>
    <property type="project" value="UniProtKB-KW"/>
</dbReference>
<evidence type="ECO:0000313" key="20">
    <source>
        <dbReference type="Proteomes" id="UP000244904"/>
    </source>
</evidence>
<feature type="binding site" evidence="16">
    <location>
        <position position="210"/>
    </location>
    <ligand>
        <name>S-adenosyl-L-methionine</name>
        <dbReference type="ChEBI" id="CHEBI:59789"/>
        <label>2</label>
    </ligand>
</feature>
<dbReference type="SFLD" id="SFLDS00029">
    <property type="entry name" value="Radical_SAM"/>
    <property type="match status" value="1"/>
</dbReference>
<evidence type="ECO:0000256" key="2">
    <source>
        <dbReference type="ARBA" id="ARBA00004785"/>
    </source>
</evidence>
<dbReference type="SMART" id="SM00729">
    <property type="entry name" value="Elp3"/>
    <property type="match status" value="1"/>
</dbReference>
<dbReference type="NCBIfam" id="TIGR00538">
    <property type="entry name" value="hemN"/>
    <property type="match status" value="1"/>
</dbReference>
<keyword evidence="6 15" id="KW-0963">Cytoplasm</keyword>
<feature type="domain" description="Radical SAM core" evidence="18">
    <location>
        <begin position="47"/>
        <end position="282"/>
    </location>
</feature>
<keyword evidence="20" id="KW-1185">Reference proteome</keyword>
<dbReference type="CDD" id="cd01335">
    <property type="entry name" value="Radical_SAM"/>
    <property type="match status" value="1"/>
</dbReference>
<feature type="binding site" evidence="16">
    <location>
        <position position="113"/>
    </location>
    <ligand>
        <name>S-adenosyl-L-methionine</name>
        <dbReference type="ChEBI" id="CHEBI:59789"/>
        <label>1</label>
    </ligand>
</feature>
<feature type="binding site" evidence="16">
    <location>
        <position position="173"/>
    </location>
    <ligand>
        <name>S-adenosyl-L-methionine</name>
        <dbReference type="ChEBI" id="CHEBI:59789"/>
        <label>2</label>
    </ligand>
</feature>
<evidence type="ECO:0000256" key="3">
    <source>
        <dbReference type="ARBA" id="ARBA00005493"/>
    </source>
</evidence>
<dbReference type="GO" id="GO:0006782">
    <property type="term" value="P:protoporphyrinogen IX biosynthetic process"/>
    <property type="evidence" value="ECO:0007669"/>
    <property type="project" value="UniProtKB-UniPathway"/>
</dbReference>
<dbReference type="UniPathway" id="UPA00251">
    <property type="reaction ID" value="UER00323"/>
</dbReference>
<evidence type="ECO:0000256" key="10">
    <source>
        <dbReference type="ARBA" id="ARBA00023004"/>
    </source>
</evidence>
<feature type="binding site" evidence="17">
    <location>
        <position position="62"/>
    </location>
    <ligand>
        <name>[4Fe-4S] cluster</name>
        <dbReference type="ChEBI" id="CHEBI:49883"/>
        <note>4Fe-4S-S-AdoMet</note>
    </ligand>
</feature>
<evidence type="ECO:0000256" key="16">
    <source>
        <dbReference type="PIRSR" id="PIRSR000167-1"/>
    </source>
</evidence>
<dbReference type="InterPro" id="IPR006638">
    <property type="entry name" value="Elp3/MiaA/NifB-like_rSAM"/>
</dbReference>
<evidence type="ECO:0000256" key="6">
    <source>
        <dbReference type="ARBA" id="ARBA00022490"/>
    </source>
</evidence>
<feature type="binding site" evidence="16">
    <location>
        <position position="56"/>
    </location>
    <ligand>
        <name>S-adenosyl-L-methionine</name>
        <dbReference type="ChEBI" id="CHEBI:59789"/>
        <label>1</label>
    </ligand>
</feature>
<feature type="binding site" evidence="17">
    <location>
        <position position="66"/>
    </location>
    <ligand>
        <name>[4Fe-4S] cluster</name>
        <dbReference type="ChEBI" id="CHEBI:49883"/>
        <note>4Fe-4S-S-AdoMet</note>
    </ligand>
</feature>
<dbReference type="InterPro" id="IPR034505">
    <property type="entry name" value="Coproporphyrinogen-III_oxidase"/>
</dbReference>
<evidence type="ECO:0000259" key="18">
    <source>
        <dbReference type="PROSITE" id="PS51918"/>
    </source>
</evidence>
<comment type="similarity">
    <text evidence="3 15">Belongs to the anaerobic coproporphyrinogen-III oxidase family.</text>
</comment>
<feature type="binding site" evidence="17">
    <location>
        <position position="69"/>
    </location>
    <ligand>
        <name>[4Fe-4S] cluster</name>
        <dbReference type="ChEBI" id="CHEBI:49883"/>
        <note>4Fe-4S-S-AdoMet</note>
    </ligand>
</feature>
<evidence type="ECO:0000256" key="5">
    <source>
        <dbReference type="ARBA" id="ARBA00022485"/>
    </source>
</evidence>
<dbReference type="AlphaFoldDB" id="A0A2R8AVK7"/>
<dbReference type="EC" id="1.3.98.3" evidence="15"/>
<gene>
    <name evidence="19" type="primary">hemN_2</name>
    <name evidence="19" type="ORF">PRI8871_01746</name>
</gene>
<feature type="binding site" evidence="16">
    <location>
        <begin position="114"/>
        <end position="115"/>
    </location>
    <ligand>
        <name>S-adenosyl-L-methionine</name>
        <dbReference type="ChEBI" id="CHEBI:59789"/>
        <label>2</label>
    </ligand>
</feature>
<evidence type="ECO:0000256" key="9">
    <source>
        <dbReference type="ARBA" id="ARBA00023002"/>
    </source>
</evidence>
<keyword evidence="9 15" id="KW-0560">Oxidoreductase</keyword>
<dbReference type="PANTHER" id="PTHR13932:SF6">
    <property type="entry name" value="OXYGEN-INDEPENDENT COPROPORPHYRINOGEN III OXIDASE"/>
    <property type="match status" value="1"/>
</dbReference>
<comment type="function">
    <text evidence="13">Involved in the heme biosynthesis. Catalyzes the anaerobic oxidative decarboxylation of propionate groups of rings A and B of coproporphyrinogen III to yield the vinyl groups in protoporphyrinogen IX.</text>
</comment>
<dbReference type="Gene3D" id="3.80.30.20">
    <property type="entry name" value="tm_1862 like domain"/>
    <property type="match status" value="1"/>
</dbReference>
<feature type="binding site" evidence="16">
    <location>
        <position position="185"/>
    </location>
    <ligand>
        <name>S-adenosyl-L-methionine</name>
        <dbReference type="ChEBI" id="CHEBI:59789"/>
        <label>2</label>
    </ligand>
</feature>
<dbReference type="InterPro" id="IPR023404">
    <property type="entry name" value="rSAM_horseshoe"/>
</dbReference>
<dbReference type="GO" id="GO:0051989">
    <property type="term" value="F:coproporphyrinogen dehydrogenase activity"/>
    <property type="evidence" value="ECO:0007669"/>
    <property type="project" value="UniProtKB-EC"/>
</dbReference>
<dbReference type="SFLD" id="SFLDG01065">
    <property type="entry name" value="anaerobic_coproporphyrinogen-I"/>
    <property type="match status" value="1"/>
</dbReference>
<proteinExistence type="inferred from homology"/>
<dbReference type="Gene3D" id="1.10.10.920">
    <property type="match status" value="1"/>
</dbReference>
<evidence type="ECO:0000256" key="7">
    <source>
        <dbReference type="ARBA" id="ARBA00022691"/>
    </source>
</evidence>
<name>A0A2R8AVK7_9RHOB</name>
<dbReference type="EMBL" id="OMOJ01000002">
    <property type="protein sequence ID" value="SPF79944.1"/>
    <property type="molecule type" value="Genomic_DNA"/>
</dbReference>